<evidence type="ECO:0000313" key="2">
    <source>
        <dbReference type="EMBL" id="MBE1608076.1"/>
    </source>
</evidence>
<gene>
    <name evidence="2" type="ORF">HEB94_004924</name>
</gene>
<dbReference type="RefSeq" id="WP_238361606.1">
    <property type="nucleotide sequence ID" value="NZ_BAABJL010000071.1"/>
</dbReference>
<evidence type="ECO:0000256" key="1">
    <source>
        <dbReference type="SAM" id="MobiDB-lite"/>
    </source>
</evidence>
<comment type="caution">
    <text evidence="2">The sequence shown here is derived from an EMBL/GenBank/DDBJ whole genome shotgun (WGS) entry which is preliminary data.</text>
</comment>
<name>A0A927MW98_9ACTN</name>
<evidence type="ECO:0000313" key="3">
    <source>
        <dbReference type="Proteomes" id="UP000638648"/>
    </source>
</evidence>
<dbReference type="AlphaFoldDB" id="A0A927MW98"/>
<feature type="region of interest" description="Disordered" evidence="1">
    <location>
        <begin position="39"/>
        <end position="60"/>
    </location>
</feature>
<organism evidence="2 3">
    <name type="scientific">Actinopolymorpha pittospori</name>
    <dbReference type="NCBI Taxonomy" id="648752"/>
    <lineage>
        <taxon>Bacteria</taxon>
        <taxon>Bacillati</taxon>
        <taxon>Actinomycetota</taxon>
        <taxon>Actinomycetes</taxon>
        <taxon>Propionibacteriales</taxon>
        <taxon>Actinopolymorphaceae</taxon>
        <taxon>Actinopolymorpha</taxon>
    </lineage>
</organism>
<dbReference type="Proteomes" id="UP000638648">
    <property type="component" value="Unassembled WGS sequence"/>
</dbReference>
<dbReference type="EMBL" id="JADBEM010000001">
    <property type="protein sequence ID" value="MBE1608076.1"/>
    <property type="molecule type" value="Genomic_DNA"/>
</dbReference>
<keyword evidence="3" id="KW-1185">Reference proteome</keyword>
<reference evidence="2" key="1">
    <citation type="submission" date="2020-10" db="EMBL/GenBank/DDBJ databases">
        <title>Sequencing the genomes of 1000 actinobacteria strains.</title>
        <authorList>
            <person name="Klenk H.-P."/>
        </authorList>
    </citation>
    <scope>NUCLEOTIDE SEQUENCE</scope>
    <source>
        <strain evidence="2">DSM 45354</strain>
    </source>
</reference>
<accession>A0A927MW98</accession>
<proteinExistence type="predicted"/>
<sequence>MTHTYRTDERENAASWVRMFPEYSADGLSLEKEAVVLRSQSTSRAPELTEDEAQRHVRKE</sequence>
<protein>
    <submittedName>
        <fullName evidence="2">Uncharacterized protein</fullName>
    </submittedName>
</protein>